<dbReference type="Gene3D" id="2.60.350.10">
    <property type="entry name" value="Dextranase, N-terminal"/>
    <property type="match status" value="1"/>
</dbReference>
<dbReference type="GeneID" id="93095264"/>
<keyword evidence="2" id="KW-1133">Transmembrane helix</keyword>
<dbReference type="InterPro" id="IPR011050">
    <property type="entry name" value="Pectin_lyase_fold/virulence"/>
</dbReference>
<dbReference type="Pfam" id="PF09985">
    <property type="entry name" value="Glucodextran_C"/>
    <property type="match status" value="1"/>
</dbReference>
<proteinExistence type="predicted"/>
<gene>
    <name evidence="6" type="ORF">BMON_0358</name>
</gene>
<dbReference type="EMBL" id="JGZE01000002">
    <property type="protein sequence ID" value="KFI79161.1"/>
    <property type="molecule type" value="Genomic_DNA"/>
</dbReference>
<dbReference type="OrthoDB" id="9806081at2"/>
<dbReference type="GO" id="GO:0033904">
    <property type="term" value="F:dextranase activity"/>
    <property type="evidence" value="ECO:0007669"/>
    <property type="project" value="UniProtKB-EC"/>
</dbReference>
<dbReference type="InterPro" id="IPR023226">
    <property type="entry name" value="Glyco_hydro_49_N_dom"/>
</dbReference>
<dbReference type="Pfam" id="PF03718">
    <property type="entry name" value="Glyco_hydro_49"/>
    <property type="match status" value="1"/>
</dbReference>
<evidence type="ECO:0000256" key="1">
    <source>
        <dbReference type="SAM" id="MobiDB-lite"/>
    </source>
</evidence>
<dbReference type="InterPro" id="IPR041274">
    <property type="entry name" value="IPU_b_solenoid"/>
</dbReference>
<reference evidence="6 7" key="1">
    <citation type="submission" date="2014-03" db="EMBL/GenBank/DDBJ databases">
        <title>Genomics of Bifidobacteria.</title>
        <authorList>
            <person name="Ventura M."/>
            <person name="Milani C."/>
            <person name="Lugli G.A."/>
        </authorList>
    </citation>
    <scope>NUCLEOTIDE SEQUENCE [LARGE SCALE GENOMIC DNA]</scope>
    <source>
        <strain evidence="6 7">DSM 21395</strain>
    </source>
</reference>
<dbReference type="InterPro" id="IPR013783">
    <property type="entry name" value="Ig-like_fold"/>
</dbReference>
<evidence type="ECO:0000259" key="4">
    <source>
        <dbReference type="Pfam" id="PF09985"/>
    </source>
</evidence>
<dbReference type="SUPFAM" id="SSF101596">
    <property type="entry name" value="Dextranase, N-terminal domain"/>
    <property type="match status" value="1"/>
</dbReference>
<feature type="region of interest" description="Disordered" evidence="1">
    <location>
        <begin position="49"/>
        <end position="71"/>
    </location>
</feature>
<keyword evidence="2" id="KW-0472">Membrane</keyword>
<dbReference type="STRING" id="1437603.GCA_000771525_01363"/>
<dbReference type="InterPro" id="IPR005192">
    <property type="entry name" value="Glyco_hydro_49_C"/>
</dbReference>
<accession>A0A087C7B1</accession>
<feature type="compositionally biased region" description="Polar residues" evidence="1">
    <location>
        <begin position="1043"/>
        <end position="1056"/>
    </location>
</feature>
<dbReference type="Pfam" id="PF18783">
    <property type="entry name" value="IPU_b_solenoid"/>
    <property type="match status" value="1"/>
</dbReference>
<keyword evidence="7" id="KW-1185">Reference proteome</keyword>
<comment type="caution">
    <text evidence="6">The sequence shown here is derived from an EMBL/GenBank/DDBJ whole genome shotgun (WGS) entry which is preliminary data.</text>
</comment>
<feature type="compositionally biased region" description="Polar residues" evidence="1">
    <location>
        <begin position="51"/>
        <end position="61"/>
    </location>
</feature>
<keyword evidence="6" id="KW-0378">Hydrolase</keyword>
<dbReference type="Gene3D" id="2.60.40.1190">
    <property type="match status" value="1"/>
</dbReference>
<dbReference type="Proteomes" id="UP000029082">
    <property type="component" value="Unassembled WGS sequence"/>
</dbReference>
<sequence>MQSQHSNALHNGHGSHAHAIRWLAGGIAAAMLFAPVLPAAADTGAADIAQPTASQSTTARQSAERRSTATPHVANTLSLRTWWHDNATKDATGPISDGTVRQSPFYSTMVASSNDPDTYYDSFTYISVPRSGNGTPGYATDEQDGAEFASNAKMTMSWSSFEYSQDAQVDVSLDSGQRITNADQVTIRPTTDNFKKELVNDHTVRITVPYSTAGYRFSVEFDPQLTTVYNDNSGISGVLTTSNANGASEVETEPQNSMLIFAQPILNAQQSAQQVPDTSASNVYSPRPGALGQDLLDKLPSTVDTLYFAPGTYYMGSKYRAQLANVRWVYLAPGAYVKGAFKFLSTAQTDFRVTGYGVLSGEQYVYEADTNNDYNHLSGNSQCWSSCVKMLQFQSPQSGPGQNLLLNGVTVANPPYHTFVMYGNEQGDFKMTVNNYQQVGGWYWQTDGLELYKGSTMRNSFLHSNDDVVKLYHPDVTVDNNVVWKNENGPVFQWGWSPRTISNVRVSNTDVIHNRMYWKDTKTNTCVINAASSYLDGSSTSTGDTTQSIDGLTISNTNVEGMVNCAIRIYSMQNTKNVTIDGLHIGAWNKVDPAGQSNLFKAFTDGQGNRVTIGNQTKDHAGLLLHNYTVGGETILKAGDNWASDELGRLDFDADLYDHWDATGDGAATGTAPRLTVDGLKDGDTVSSRTVGIRGTSDAHAVSVTVNGTGVPATLKDSTFAASLHLTGVSNRVRVVATGSNGVLNVKRYTVYAYGTQVGSLTDPTGDDNGPGSYKYPSNGAFSKGSFDLTKFGVFEDGDTVRFVTTVAGFINNPWGGNGMSTQRLNIYLRDQDARSNATPTALMPGTNTFADGAWTKAIVVDGRSYDGGYNSGIYDPTSKPSDAKPVTLNVLNGTTIVTSVPASDLGDIDLKKAGYEVSMYSSSESGEGVGNVRPVYQGECPDDTPTKDCPVAMDFRFVGGLGDQTSDTPFDSVTTDTNAIDAFTGKDSQAELLSLQHDKAVLPFLNLDPVQQGGDDHNSTDNGNNSGSPSGTNGSKNDTHDNTTNAPSQGSQTKGSARADATTTGARTLANTGATSLVVMAFAMLLVGLGAAGIRMRMNHRRQS</sequence>
<feature type="domain" description="Glycoside hydrolase family 49 C-terminal" evidence="3">
    <location>
        <begin position="538"/>
        <end position="662"/>
    </location>
</feature>
<feature type="compositionally biased region" description="Low complexity" evidence="1">
    <location>
        <begin position="1021"/>
        <end position="1036"/>
    </location>
</feature>
<dbReference type="Pfam" id="PF17433">
    <property type="entry name" value="Glyco_hydro_49N"/>
    <property type="match status" value="1"/>
</dbReference>
<feature type="domain" description="Glycoside hydrolase family 49 N-terminal" evidence="5">
    <location>
        <begin position="74"/>
        <end position="264"/>
    </location>
</feature>
<evidence type="ECO:0000259" key="3">
    <source>
        <dbReference type="Pfam" id="PF03718"/>
    </source>
</evidence>
<feature type="region of interest" description="Disordered" evidence="1">
    <location>
        <begin position="1008"/>
        <end position="1063"/>
    </location>
</feature>
<organism evidence="6 7">
    <name type="scientific">Bifidobacterium mongoliense DSM 21395</name>
    <dbReference type="NCBI Taxonomy" id="1437603"/>
    <lineage>
        <taxon>Bacteria</taxon>
        <taxon>Bacillati</taxon>
        <taxon>Actinomycetota</taxon>
        <taxon>Actinomycetes</taxon>
        <taxon>Bifidobacteriales</taxon>
        <taxon>Bifidobacteriaceae</taxon>
        <taxon>Bifidobacterium</taxon>
    </lineage>
</organism>
<keyword evidence="6" id="KW-0326">Glycosidase</keyword>
<dbReference type="SUPFAM" id="SSF81296">
    <property type="entry name" value="E set domains"/>
    <property type="match status" value="1"/>
</dbReference>
<dbReference type="Gene3D" id="2.160.20.10">
    <property type="entry name" value="Single-stranded right-handed beta-helix, Pectin lyase-like"/>
    <property type="match status" value="1"/>
</dbReference>
<dbReference type="InterPro" id="IPR014756">
    <property type="entry name" value="Ig_E-set"/>
</dbReference>
<protein>
    <submittedName>
        <fullName evidence="6">Glucodextranase</fullName>
        <ecNumber evidence="6">3.2.1.11</ecNumber>
    </submittedName>
</protein>
<dbReference type="SUPFAM" id="SSF51126">
    <property type="entry name" value="Pectin lyase-like"/>
    <property type="match status" value="1"/>
</dbReference>
<dbReference type="Gene3D" id="2.60.40.10">
    <property type="entry name" value="Immunoglobulins"/>
    <property type="match status" value="1"/>
</dbReference>
<dbReference type="InterPro" id="IPR035953">
    <property type="entry name" value="Dextranase_N-ter"/>
</dbReference>
<keyword evidence="2" id="KW-0812">Transmembrane</keyword>
<dbReference type="GO" id="GO:0005975">
    <property type="term" value="P:carbohydrate metabolic process"/>
    <property type="evidence" value="ECO:0007669"/>
    <property type="project" value="UniProtKB-ARBA"/>
</dbReference>
<feature type="domain" description="Glucodextranase-like C-terminal" evidence="4">
    <location>
        <begin position="759"/>
        <end position="938"/>
    </location>
</feature>
<dbReference type="eggNOG" id="COG4945">
    <property type="taxonomic scope" value="Bacteria"/>
</dbReference>
<name>A0A087C7B1_9BIFI</name>
<evidence type="ECO:0000313" key="6">
    <source>
        <dbReference type="EMBL" id="KFI79161.1"/>
    </source>
</evidence>
<dbReference type="AlphaFoldDB" id="A0A087C7B1"/>
<dbReference type="EC" id="3.2.1.11" evidence="6"/>
<dbReference type="Pfam" id="PF09136">
    <property type="entry name" value="Glucodextran_B"/>
    <property type="match status" value="1"/>
</dbReference>
<dbReference type="InterPro" id="IPR012334">
    <property type="entry name" value="Pectin_lyas_fold"/>
</dbReference>
<dbReference type="InterPro" id="IPR019248">
    <property type="entry name" value="Glucodextran_C"/>
</dbReference>
<dbReference type="RefSeq" id="WP_152595747.1">
    <property type="nucleotide sequence ID" value="NZ_JDUO01000004.1"/>
</dbReference>
<evidence type="ECO:0000259" key="5">
    <source>
        <dbReference type="Pfam" id="PF17433"/>
    </source>
</evidence>
<dbReference type="SUPFAM" id="SSF49344">
    <property type="entry name" value="CBD9-like"/>
    <property type="match status" value="1"/>
</dbReference>
<evidence type="ECO:0000313" key="7">
    <source>
        <dbReference type="Proteomes" id="UP000029082"/>
    </source>
</evidence>
<evidence type="ECO:0000256" key="2">
    <source>
        <dbReference type="SAM" id="Phobius"/>
    </source>
</evidence>
<feature type="transmembrane region" description="Helical" evidence="2">
    <location>
        <begin position="1075"/>
        <end position="1095"/>
    </location>
</feature>